<dbReference type="Gene3D" id="3.40.50.620">
    <property type="entry name" value="HUPs"/>
    <property type="match status" value="2"/>
</dbReference>
<organism evidence="3 4">
    <name type="scientific">Dictyobacter kobayashii</name>
    <dbReference type="NCBI Taxonomy" id="2014872"/>
    <lineage>
        <taxon>Bacteria</taxon>
        <taxon>Bacillati</taxon>
        <taxon>Chloroflexota</taxon>
        <taxon>Ktedonobacteria</taxon>
        <taxon>Ktedonobacterales</taxon>
        <taxon>Dictyobacteraceae</taxon>
        <taxon>Dictyobacter</taxon>
    </lineage>
</organism>
<comment type="caution">
    <text evidence="3">The sequence shown here is derived from an EMBL/GenBank/DDBJ whole genome shotgun (WGS) entry which is preliminary data.</text>
</comment>
<gene>
    <name evidence="3" type="ORF">KDK_43470</name>
</gene>
<evidence type="ECO:0000259" key="2">
    <source>
        <dbReference type="Pfam" id="PF00582"/>
    </source>
</evidence>
<dbReference type="Pfam" id="PF00582">
    <property type="entry name" value="Usp"/>
    <property type="match status" value="2"/>
</dbReference>
<keyword evidence="4" id="KW-1185">Reference proteome</keyword>
<dbReference type="AlphaFoldDB" id="A0A402AN28"/>
<name>A0A402AN28_9CHLR</name>
<dbReference type="RefSeq" id="WP_126552213.1">
    <property type="nucleotide sequence ID" value="NZ_BIFS01000001.1"/>
</dbReference>
<dbReference type="OrthoDB" id="2426295at2"/>
<comment type="similarity">
    <text evidence="1">Belongs to the universal stress protein A family.</text>
</comment>
<dbReference type="PANTHER" id="PTHR46268:SF6">
    <property type="entry name" value="UNIVERSAL STRESS PROTEIN UP12"/>
    <property type="match status" value="1"/>
</dbReference>
<evidence type="ECO:0000256" key="1">
    <source>
        <dbReference type="ARBA" id="ARBA00008791"/>
    </source>
</evidence>
<protein>
    <submittedName>
        <fullName evidence="3">Universal stress protein UspA</fullName>
    </submittedName>
</protein>
<dbReference type="InterPro" id="IPR006016">
    <property type="entry name" value="UspA"/>
</dbReference>
<dbReference type="EMBL" id="BIFS01000001">
    <property type="protein sequence ID" value="GCE20547.1"/>
    <property type="molecule type" value="Genomic_DNA"/>
</dbReference>
<proteinExistence type="inferred from homology"/>
<evidence type="ECO:0000313" key="3">
    <source>
        <dbReference type="EMBL" id="GCE20547.1"/>
    </source>
</evidence>
<sequence>MFKHILVPLDGSPRSEQALTLATHIAQYDHSSLLLLRSVEIMSIYSMQTIGMMERIQNLEQEGAQKYLDSVKKSALLEPIPTMTKVYVGDASAAILRAISQQDIDLVVLCSHGYTGLKHWVLGSVAQKIARACPVPVLIQRDEHPLPFGVDGEGQPTFRICIALDGSPQAEAVIEPAIAIAAACAPAQRAEIHLLRIIEPLNQSDEDAFREIYQFDLQELVHQHAQAYLQEVVKRFEPAIKSYEGLKIIGSLRSGADIAMEIIQYAERGNSGPDPSCQLLAMTTHGRNKMDRWIFGSIAERVLNRTRLPLLIVRPPQQEVTTQPRPV</sequence>
<dbReference type="CDD" id="cd00293">
    <property type="entry name" value="USP-like"/>
    <property type="match status" value="2"/>
</dbReference>
<feature type="domain" description="UspA" evidence="2">
    <location>
        <begin position="159"/>
        <end position="314"/>
    </location>
</feature>
<evidence type="ECO:0000313" key="4">
    <source>
        <dbReference type="Proteomes" id="UP000287188"/>
    </source>
</evidence>
<dbReference type="SUPFAM" id="SSF52402">
    <property type="entry name" value="Adenine nucleotide alpha hydrolases-like"/>
    <property type="match status" value="2"/>
</dbReference>
<accession>A0A402AN28</accession>
<dbReference type="InterPro" id="IPR006015">
    <property type="entry name" value="Universal_stress_UspA"/>
</dbReference>
<reference evidence="4" key="1">
    <citation type="submission" date="2018-12" db="EMBL/GenBank/DDBJ databases">
        <title>Tengunoibacter tsumagoiensis gen. nov., sp. nov., Dictyobacter kobayashii sp. nov., D. alpinus sp. nov., and D. joshuensis sp. nov. and description of Dictyobacteraceae fam. nov. within the order Ktedonobacterales isolated from Tengu-no-mugimeshi.</title>
        <authorList>
            <person name="Wang C.M."/>
            <person name="Zheng Y."/>
            <person name="Sakai Y."/>
            <person name="Toyoda A."/>
            <person name="Minakuchi Y."/>
            <person name="Abe K."/>
            <person name="Yokota A."/>
            <person name="Yabe S."/>
        </authorList>
    </citation>
    <scope>NUCLEOTIDE SEQUENCE [LARGE SCALE GENOMIC DNA]</scope>
    <source>
        <strain evidence="4">Uno11</strain>
    </source>
</reference>
<dbReference type="Proteomes" id="UP000287188">
    <property type="component" value="Unassembled WGS sequence"/>
</dbReference>
<feature type="domain" description="UspA" evidence="2">
    <location>
        <begin position="1"/>
        <end position="139"/>
    </location>
</feature>
<dbReference type="PRINTS" id="PR01438">
    <property type="entry name" value="UNVRSLSTRESS"/>
</dbReference>
<dbReference type="PANTHER" id="PTHR46268">
    <property type="entry name" value="STRESS RESPONSE PROTEIN NHAX"/>
    <property type="match status" value="1"/>
</dbReference>
<dbReference type="InterPro" id="IPR014729">
    <property type="entry name" value="Rossmann-like_a/b/a_fold"/>
</dbReference>